<gene>
    <name evidence="1" type="ORF">DEBR0S2_16490G</name>
</gene>
<proteinExistence type="predicted"/>
<dbReference type="Proteomes" id="UP000478008">
    <property type="component" value="Unassembled WGS sequence"/>
</dbReference>
<dbReference type="AlphaFoldDB" id="A0A3F2Y2D4"/>
<evidence type="ECO:0000313" key="2">
    <source>
        <dbReference type="Proteomes" id="UP000478008"/>
    </source>
</evidence>
<dbReference type="Gene3D" id="2.40.50.1040">
    <property type="match status" value="1"/>
</dbReference>
<protein>
    <submittedName>
        <fullName evidence="1">DEBR0S2_16490g1_1</fullName>
    </submittedName>
</protein>
<dbReference type="STRING" id="5007.A0A3F2Y2D4"/>
<sequence length="489" mass="57137">MTDDILREKVCKRARKKLEENCHLDVAPGKNYISFRKNDVNYYAPNLIYTAETLNYKHNNGYFPLLVKDALKTKDPRQLYHNEGANAANKHVSFFSNHPLLKISITGKITFEKTIETARKNEQGNTVNECLHILEIDDGSSSTSIKVRVNHIQYAFNQMSYNSNRDTLFRIDGHIAFYYLKQTMDLNREVRADNVTPVCNRSDFQREINWWKTAVDARHKYLQKPWVIRFGPYENELSNSEGKNQDLTVREDIVMLPAETTSHESEKGIPESVISDSILRLQNAFLKFMIKRHKHKTLKMDDICADATMRAEIQGVLDNLSLHPDNIELREIYGLVIKKFSDIRMVKQKSTTEVSILKFSRLFCYIKNMMKFLTTSQEVEVYKLIKKFSYSNMNRHTYKDIQKYLKQIIHFSIDLRKLAKELTEKFNIKSVPLELINTMIEESIGGDYITKGGIRVREFQGTSNFKIVLKWISLPGEPIWKYVPKLYLD</sequence>
<name>A0A3F2Y2D4_DEKBR</name>
<reference evidence="1 2" key="1">
    <citation type="submission" date="2019-07" db="EMBL/GenBank/DDBJ databases">
        <authorList>
            <person name="Friedrich A."/>
            <person name="Schacherer J."/>
        </authorList>
    </citation>
    <scope>NUCLEOTIDE SEQUENCE [LARGE SCALE GENOMIC DNA]</scope>
</reference>
<dbReference type="EMBL" id="CABFWN010000002">
    <property type="protein sequence ID" value="VUG17794.1"/>
    <property type="molecule type" value="Genomic_DNA"/>
</dbReference>
<keyword evidence="2" id="KW-1185">Reference proteome</keyword>
<accession>A0A3F2Y2D4</accession>
<organism evidence="1 2">
    <name type="scientific">Dekkera bruxellensis</name>
    <name type="common">Brettanomyces custersii</name>
    <dbReference type="NCBI Taxonomy" id="5007"/>
    <lineage>
        <taxon>Eukaryota</taxon>
        <taxon>Fungi</taxon>
        <taxon>Dikarya</taxon>
        <taxon>Ascomycota</taxon>
        <taxon>Saccharomycotina</taxon>
        <taxon>Pichiomycetes</taxon>
        <taxon>Pichiales</taxon>
        <taxon>Pichiaceae</taxon>
        <taxon>Brettanomyces</taxon>
    </lineage>
</organism>
<evidence type="ECO:0000313" key="1">
    <source>
        <dbReference type="EMBL" id="VUG17794.1"/>
    </source>
</evidence>